<evidence type="ECO:0000313" key="7">
    <source>
        <dbReference type="EMBL" id="OQR78484.1"/>
    </source>
</evidence>
<feature type="binding site" evidence="5">
    <location>
        <position position="327"/>
    </location>
    <ligand>
        <name>Zn(2+)</name>
        <dbReference type="ChEBI" id="CHEBI:29105"/>
    </ligand>
</feature>
<dbReference type="EMBL" id="MNPL01002180">
    <property type="protein sequence ID" value="OQR78484.1"/>
    <property type="molecule type" value="Genomic_DNA"/>
</dbReference>
<keyword evidence="4 5" id="KW-0862">Zinc</keyword>
<dbReference type="Gene3D" id="3.20.20.105">
    <property type="entry name" value="Queuine tRNA-ribosyltransferase-like"/>
    <property type="match status" value="1"/>
</dbReference>
<evidence type="ECO:0000256" key="4">
    <source>
        <dbReference type="ARBA" id="ARBA00022833"/>
    </source>
</evidence>
<comment type="similarity">
    <text evidence="5">Belongs to the queuine tRNA-ribosyltransferase family. QTRT2 subfamily.</text>
</comment>
<organism evidence="7 8">
    <name type="scientific">Tropilaelaps mercedesae</name>
    <dbReference type="NCBI Taxonomy" id="418985"/>
    <lineage>
        <taxon>Eukaryota</taxon>
        <taxon>Metazoa</taxon>
        <taxon>Ecdysozoa</taxon>
        <taxon>Arthropoda</taxon>
        <taxon>Chelicerata</taxon>
        <taxon>Arachnida</taxon>
        <taxon>Acari</taxon>
        <taxon>Parasitiformes</taxon>
        <taxon>Mesostigmata</taxon>
        <taxon>Gamasina</taxon>
        <taxon>Dermanyssoidea</taxon>
        <taxon>Laelapidae</taxon>
        <taxon>Tropilaelaps</taxon>
    </lineage>
</organism>
<dbReference type="AlphaFoldDB" id="A0A1V9XYB9"/>
<dbReference type="Pfam" id="PF01702">
    <property type="entry name" value="TGT"/>
    <property type="match status" value="1"/>
</dbReference>
<comment type="subunit">
    <text evidence="5">Heterodimer of a catalytic subunit and an accessory subunit.</text>
</comment>
<dbReference type="HAMAP" id="MF_03043">
    <property type="entry name" value="QTRT2"/>
    <property type="match status" value="1"/>
</dbReference>
<comment type="function">
    <text evidence="5">Non-catalytic subunit of the queuine tRNA-ribosyltransferase (TGT) that catalyzes the base-exchange of a guanine (G) residue with queuine (Q) at position 34 (anticodon wobble position) in tRNAs with GU(N) anticodons (tRNA-Asp, -Asn, -His and -Tyr), resulting in the hypermodified nucleoside queuosine (7-(((4,5-cis-dihydroxy-2-cyclopenten-1-yl)amino)methyl)-7-deazaguanosine).</text>
</comment>
<feature type="binding site" evidence="5">
    <location>
        <position position="325"/>
    </location>
    <ligand>
        <name>Zn(2+)</name>
        <dbReference type="ChEBI" id="CHEBI:29105"/>
    </ligand>
</feature>
<comment type="cofactor">
    <cofactor evidence="5">
        <name>Zn(2+)</name>
        <dbReference type="ChEBI" id="CHEBI:29105"/>
    </cofactor>
    <text evidence="5">Binds 1 zinc ion per subunit.</text>
</comment>
<feature type="domain" description="tRNA-guanine(15) transglycosylase-like" evidence="6">
    <location>
        <begin position="14"/>
        <end position="375"/>
    </location>
</feature>
<dbReference type="NCBIfam" id="TIGR00449">
    <property type="entry name" value="tgt_general"/>
    <property type="match status" value="1"/>
</dbReference>
<accession>A0A1V9XYB9</accession>
<dbReference type="PANTHER" id="PTHR46064:SF1">
    <property type="entry name" value="QUEUINE TRNA-RIBOSYLTRANSFERASE ACCESSORY SUBUNIT 2"/>
    <property type="match status" value="1"/>
</dbReference>
<keyword evidence="8" id="KW-1185">Reference proteome</keyword>
<keyword evidence="2 5" id="KW-0819">tRNA processing</keyword>
<dbReference type="PANTHER" id="PTHR46064">
    <property type="entry name" value="QUEUINE TRNA-RIBOSYLTRANSFERASE ACCESSORY SUBUNIT 2"/>
    <property type="match status" value="1"/>
</dbReference>
<comment type="caution">
    <text evidence="7">The sequence shown here is derived from an EMBL/GenBank/DDBJ whole genome shotgun (WGS) entry which is preliminary data.</text>
</comment>
<evidence type="ECO:0000256" key="1">
    <source>
        <dbReference type="ARBA" id="ARBA00022490"/>
    </source>
</evidence>
<reference evidence="7 8" key="1">
    <citation type="journal article" date="2017" name="Gigascience">
        <title>Draft genome of the honey bee ectoparasitic mite, Tropilaelaps mercedesae, is shaped by the parasitic life history.</title>
        <authorList>
            <person name="Dong X."/>
            <person name="Armstrong S.D."/>
            <person name="Xia D."/>
            <person name="Makepeace B.L."/>
            <person name="Darby A.C."/>
            <person name="Kadowaki T."/>
        </authorList>
    </citation>
    <scope>NUCLEOTIDE SEQUENCE [LARGE SCALE GENOMIC DNA]</scope>
    <source>
        <strain evidence="7">Wuxi-XJTLU</strain>
    </source>
</reference>
<dbReference type="GO" id="GO:0046872">
    <property type="term" value="F:metal ion binding"/>
    <property type="evidence" value="ECO:0007669"/>
    <property type="project" value="UniProtKB-KW"/>
</dbReference>
<proteinExistence type="inferred from homology"/>
<dbReference type="InterPro" id="IPR050852">
    <property type="entry name" value="Queuine_tRNA-ribosyltrfase"/>
</dbReference>
<evidence type="ECO:0000256" key="2">
    <source>
        <dbReference type="ARBA" id="ARBA00022694"/>
    </source>
</evidence>
<dbReference type="InterPro" id="IPR002616">
    <property type="entry name" value="tRNA_ribo_trans-like"/>
</dbReference>
<keyword evidence="1 5" id="KW-0963">Cytoplasm</keyword>
<name>A0A1V9XYB9_9ACAR</name>
<dbReference type="Proteomes" id="UP000192247">
    <property type="component" value="Unassembled WGS sequence"/>
</dbReference>
<dbReference type="GO" id="GO:0006400">
    <property type="term" value="P:tRNA modification"/>
    <property type="evidence" value="ECO:0007669"/>
    <property type="project" value="InterPro"/>
</dbReference>
<evidence type="ECO:0000259" key="6">
    <source>
        <dbReference type="Pfam" id="PF01702"/>
    </source>
</evidence>
<sequence length="377" mass="42586">MELISFSLSRVCPSRLGSLVFGDVTVSTPVVLFYTQAGSVPHLTSDNVERILKQPHPLVVPLQTTHRMHRSVSAFGKGIASFCGFSERHPFLQIIQDPLKETLTGFNDSSGVCIFDDCGKSQLTPQSLTDLTAVFRPVAYQALTDGDTPKDCSNKRLSHSVKRSTDYLDICLRTKDEQGVRSCLLASIQGGYNEVSRRFSVSDVIKRNQDKIAGYILDGFHMNGEQTAELQFSSIKNLVESVIQCLPESKPRFMFGCFQPELIIQLARAGVDCFDSSYACLQTDKNRALVFTFEEVRDAVEQSRYLQLDDADKYKSDLSVISQDCQCYACREGFSRAYINHLLHTRELLAHVLLQMHNLHHFFQFFERLRADLAREE</sequence>
<dbReference type="InParanoid" id="A0A1V9XYB9"/>
<evidence type="ECO:0000256" key="5">
    <source>
        <dbReference type="HAMAP-Rule" id="MF_03043"/>
    </source>
</evidence>
<evidence type="ECO:0000313" key="8">
    <source>
        <dbReference type="Proteomes" id="UP000192247"/>
    </source>
</evidence>
<dbReference type="OrthoDB" id="27601at2759"/>
<dbReference type="SUPFAM" id="SSF51713">
    <property type="entry name" value="tRNA-guanine transglycosylase"/>
    <property type="match status" value="1"/>
</dbReference>
<dbReference type="FunCoup" id="A0A1V9XYB9">
    <property type="interactions" value="1215"/>
</dbReference>
<feature type="binding site" evidence="5">
    <location>
        <position position="357"/>
    </location>
    <ligand>
        <name>Zn(2+)</name>
        <dbReference type="ChEBI" id="CHEBI:29105"/>
    </ligand>
</feature>
<evidence type="ECO:0000256" key="3">
    <source>
        <dbReference type="ARBA" id="ARBA00022723"/>
    </source>
</evidence>
<dbReference type="InterPro" id="IPR028592">
    <property type="entry name" value="QTRTD1"/>
</dbReference>
<comment type="subcellular location">
    <subcellularLocation>
        <location evidence="5">Cytoplasm</location>
    </subcellularLocation>
</comment>
<dbReference type="GO" id="GO:0005737">
    <property type="term" value="C:cytoplasm"/>
    <property type="evidence" value="ECO:0007669"/>
    <property type="project" value="UniProtKB-SubCell"/>
</dbReference>
<protein>
    <recommendedName>
        <fullName evidence="5">Queuine tRNA-ribosyltransferase accessory subunit 2</fullName>
    </recommendedName>
    <alternativeName>
        <fullName evidence="5">Queuine tRNA-ribosyltransferase domain-containing protein 1</fullName>
    </alternativeName>
</protein>
<dbReference type="GO" id="GO:0008479">
    <property type="term" value="F:tRNA-guanosine(34) queuine transglycosylase activity"/>
    <property type="evidence" value="ECO:0007669"/>
    <property type="project" value="UniProtKB-UniRule"/>
</dbReference>
<dbReference type="STRING" id="418985.A0A1V9XYB9"/>
<keyword evidence="7" id="KW-0808">Transferase</keyword>
<dbReference type="InterPro" id="IPR036511">
    <property type="entry name" value="TGT-like_sf"/>
</dbReference>
<gene>
    <name evidence="7" type="ORF">BIW11_06381</name>
</gene>
<feature type="binding site" evidence="5">
    <location>
        <position position="330"/>
    </location>
    <ligand>
        <name>Zn(2+)</name>
        <dbReference type="ChEBI" id="CHEBI:29105"/>
    </ligand>
</feature>
<keyword evidence="3 5" id="KW-0479">Metal-binding</keyword>